<name>A0A7W6IL84_9HYPH</name>
<dbReference type="InterPro" id="IPR003593">
    <property type="entry name" value="AAA+_ATPase"/>
</dbReference>
<dbReference type="EMBL" id="JACIEW010000002">
    <property type="protein sequence ID" value="MBB4051691.1"/>
    <property type="molecule type" value="Genomic_DNA"/>
</dbReference>
<dbReference type="SMART" id="SM00382">
    <property type="entry name" value="AAA"/>
    <property type="match status" value="2"/>
</dbReference>
<evidence type="ECO:0000313" key="7">
    <source>
        <dbReference type="EMBL" id="MBB4051691.1"/>
    </source>
</evidence>
<proteinExistence type="inferred from homology"/>
<dbReference type="GO" id="GO:0016887">
    <property type="term" value="F:ATP hydrolysis activity"/>
    <property type="evidence" value="ECO:0007669"/>
    <property type="project" value="InterPro"/>
</dbReference>
<evidence type="ECO:0000256" key="1">
    <source>
        <dbReference type="ARBA" id="ARBA00005417"/>
    </source>
</evidence>
<dbReference type="FunFam" id="3.40.50.300:FF:001320">
    <property type="entry name" value="Heme ABC transporter ATP-binding protein"/>
    <property type="match status" value="1"/>
</dbReference>
<dbReference type="Proteomes" id="UP000547011">
    <property type="component" value="Unassembled WGS sequence"/>
</dbReference>
<evidence type="ECO:0000313" key="8">
    <source>
        <dbReference type="Proteomes" id="UP000547011"/>
    </source>
</evidence>
<evidence type="ECO:0000256" key="3">
    <source>
        <dbReference type="ARBA" id="ARBA00022741"/>
    </source>
</evidence>
<dbReference type="Gene3D" id="3.40.50.300">
    <property type="entry name" value="P-loop containing nucleotide triphosphate hydrolases"/>
    <property type="match status" value="2"/>
</dbReference>
<feature type="region of interest" description="Disordered" evidence="5">
    <location>
        <begin position="240"/>
        <end position="271"/>
    </location>
</feature>
<keyword evidence="8" id="KW-1185">Reference proteome</keyword>
<protein>
    <submittedName>
        <fullName evidence="7">ATPase subunit of ABC transporter with duplicated ATPase domains</fullName>
    </submittedName>
</protein>
<gene>
    <name evidence="7" type="ORF">GGR20_001327</name>
</gene>
<dbReference type="CDD" id="cd03221">
    <property type="entry name" value="ABCF_EF-3"/>
    <property type="match status" value="2"/>
</dbReference>
<dbReference type="PANTHER" id="PTHR19211">
    <property type="entry name" value="ATP-BINDING TRANSPORT PROTEIN-RELATED"/>
    <property type="match status" value="1"/>
</dbReference>
<dbReference type="InterPro" id="IPR050611">
    <property type="entry name" value="ABCF"/>
</dbReference>
<dbReference type="InterPro" id="IPR027417">
    <property type="entry name" value="P-loop_NTPase"/>
</dbReference>
<comment type="similarity">
    <text evidence="1">Belongs to the ABC transporter superfamily.</text>
</comment>
<evidence type="ECO:0000256" key="5">
    <source>
        <dbReference type="SAM" id="MobiDB-lite"/>
    </source>
</evidence>
<dbReference type="PROSITE" id="PS00211">
    <property type="entry name" value="ABC_TRANSPORTER_1"/>
    <property type="match status" value="1"/>
</dbReference>
<dbReference type="SUPFAM" id="SSF52540">
    <property type="entry name" value="P-loop containing nucleoside triphosphate hydrolases"/>
    <property type="match status" value="2"/>
</dbReference>
<dbReference type="RefSeq" id="WP_183310420.1">
    <property type="nucleotide sequence ID" value="NZ_JACIEW010000002.1"/>
</dbReference>
<dbReference type="PROSITE" id="PS50893">
    <property type="entry name" value="ABC_TRANSPORTER_2"/>
    <property type="match status" value="2"/>
</dbReference>
<dbReference type="InterPro" id="IPR003439">
    <property type="entry name" value="ABC_transporter-like_ATP-bd"/>
</dbReference>
<evidence type="ECO:0000256" key="4">
    <source>
        <dbReference type="ARBA" id="ARBA00022840"/>
    </source>
</evidence>
<sequence>MPSVTLSRLTYTGPDGQPLFSNLDLSFGIGRSGLVGRNGVGKTTLLRLMTGELAPASGSVEVIGRVGVLRQSVQPEPDETIADLFGVRAGLDLLKRAMSGEATGDELAEADWTLEARLEAALETLALDAVPATRLSTLSGGQRTRAALAALVFDAPDLILLDEPTNNLDADGRAAVAAMLDHWRGAAIVISHDRDLLERMDAIVELTSFGATAYGGNFSHYRERKALELTAVQRDLSHADRQVRDAARAGQEARERQARRDAGGRRKAAKGDMPRILLGGMKRRAEATAGGLDRLAEKQADAAQIQAAEARARIEVLAPFAVKLAPSGLPAGKVVLRASELTGGHDPELPIIKNASLEIVGPERVAITGPNGSGKTTLLKLLTGALQPIGGTVQIGGPMALMDQQVGLLDRSDSILGNFKRLSSDSTINDCRAVLAAFKFRNEAALQSVETLSGGEMLRAGLACVLGGNTPPMLVVLDEPTNHFDIEAIEIVEAGLRAYDGALLVISHDRSFLENVGVSREIALG</sequence>
<accession>A0A7W6IL84</accession>
<dbReference type="AlphaFoldDB" id="A0A7W6IL84"/>
<evidence type="ECO:0000259" key="6">
    <source>
        <dbReference type="PROSITE" id="PS50893"/>
    </source>
</evidence>
<feature type="domain" description="ABC transporter" evidence="6">
    <location>
        <begin position="336"/>
        <end position="525"/>
    </location>
</feature>
<comment type="caution">
    <text evidence="7">The sequence shown here is derived from an EMBL/GenBank/DDBJ whole genome shotgun (WGS) entry which is preliminary data.</text>
</comment>
<dbReference type="InterPro" id="IPR017871">
    <property type="entry name" value="ABC_transporter-like_CS"/>
</dbReference>
<dbReference type="Pfam" id="PF00005">
    <property type="entry name" value="ABC_tran"/>
    <property type="match status" value="2"/>
</dbReference>
<dbReference type="PANTHER" id="PTHR19211:SF6">
    <property type="entry name" value="BLL7188 PROTEIN"/>
    <property type="match status" value="1"/>
</dbReference>
<keyword evidence="3" id="KW-0547">Nucleotide-binding</keyword>
<dbReference type="GO" id="GO:0005524">
    <property type="term" value="F:ATP binding"/>
    <property type="evidence" value="ECO:0007669"/>
    <property type="project" value="UniProtKB-KW"/>
</dbReference>
<keyword evidence="2" id="KW-0677">Repeat</keyword>
<reference evidence="7 8" key="1">
    <citation type="submission" date="2020-08" db="EMBL/GenBank/DDBJ databases">
        <title>Genomic Encyclopedia of Type Strains, Phase IV (KMG-IV): sequencing the most valuable type-strain genomes for metagenomic binning, comparative biology and taxonomic classification.</title>
        <authorList>
            <person name="Goeker M."/>
        </authorList>
    </citation>
    <scope>NUCLEOTIDE SEQUENCE [LARGE SCALE GENOMIC DNA]</scope>
    <source>
        <strain evidence="7 8">DSM 23447</strain>
    </source>
</reference>
<keyword evidence="4" id="KW-0067">ATP-binding</keyword>
<feature type="domain" description="ABC transporter" evidence="6">
    <location>
        <begin position="4"/>
        <end position="234"/>
    </location>
</feature>
<organism evidence="7 8">
    <name type="scientific">Devosia subaequoris</name>
    <dbReference type="NCBI Taxonomy" id="395930"/>
    <lineage>
        <taxon>Bacteria</taxon>
        <taxon>Pseudomonadati</taxon>
        <taxon>Pseudomonadota</taxon>
        <taxon>Alphaproteobacteria</taxon>
        <taxon>Hyphomicrobiales</taxon>
        <taxon>Devosiaceae</taxon>
        <taxon>Devosia</taxon>
    </lineage>
</organism>
<evidence type="ECO:0000256" key="2">
    <source>
        <dbReference type="ARBA" id="ARBA00022737"/>
    </source>
</evidence>